<gene>
    <name evidence="2" type="ORF">M5D96_009833</name>
</gene>
<evidence type="ECO:0000313" key="3">
    <source>
        <dbReference type="Proteomes" id="UP001059596"/>
    </source>
</evidence>
<sequence>MLSAWLVLLSSCFIWQTGQLTARDGYLESSLLPPFPQGFYLISLIVTDTNSTTRDYVGTMKFFLQAMDQIKTKKLPRT</sequence>
<reference evidence="2" key="1">
    <citation type="journal article" date="2023" name="Genome Biol. Evol.">
        <title>Long-read-based Genome Assembly of Drosophila gunungcola Reveals Fewer Chemosensory Genes in Flower-breeding Species.</title>
        <authorList>
            <person name="Negi A."/>
            <person name="Liao B.Y."/>
            <person name="Yeh S.D."/>
        </authorList>
    </citation>
    <scope>NUCLEOTIDE SEQUENCE</scope>
    <source>
        <strain evidence="2">Sukarami</strain>
    </source>
</reference>
<accession>A0A9Q0BLY8</accession>
<comment type="caution">
    <text evidence="2">The sequence shown here is derived from an EMBL/GenBank/DDBJ whole genome shotgun (WGS) entry which is preliminary data.</text>
</comment>
<evidence type="ECO:0000256" key="1">
    <source>
        <dbReference type="SAM" id="SignalP"/>
    </source>
</evidence>
<evidence type="ECO:0000313" key="2">
    <source>
        <dbReference type="EMBL" id="KAI8037087.1"/>
    </source>
</evidence>
<protein>
    <submittedName>
        <fullName evidence="2">Uncharacterized protein</fullName>
    </submittedName>
</protein>
<dbReference type="AlphaFoldDB" id="A0A9Q0BLY8"/>
<organism evidence="2 3">
    <name type="scientific">Drosophila gunungcola</name>
    <name type="common">fruit fly</name>
    <dbReference type="NCBI Taxonomy" id="103775"/>
    <lineage>
        <taxon>Eukaryota</taxon>
        <taxon>Metazoa</taxon>
        <taxon>Ecdysozoa</taxon>
        <taxon>Arthropoda</taxon>
        <taxon>Hexapoda</taxon>
        <taxon>Insecta</taxon>
        <taxon>Pterygota</taxon>
        <taxon>Neoptera</taxon>
        <taxon>Endopterygota</taxon>
        <taxon>Diptera</taxon>
        <taxon>Brachycera</taxon>
        <taxon>Muscomorpha</taxon>
        <taxon>Ephydroidea</taxon>
        <taxon>Drosophilidae</taxon>
        <taxon>Drosophila</taxon>
        <taxon>Sophophora</taxon>
    </lineage>
</organism>
<dbReference type="Proteomes" id="UP001059596">
    <property type="component" value="Unassembled WGS sequence"/>
</dbReference>
<keyword evidence="3" id="KW-1185">Reference proteome</keyword>
<keyword evidence="1" id="KW-0732">Signal</keyword>
<feature type="chain" id="PRO_5040393741" evidence="1">
    <location>
        <begin position="23"/>
        <end position="78"/>
    </location>
</feature>
<feature type="signal peptide" evidence="1">
    <location>
        <begin position="1"/>
        <end position="22"/>
    </location>
</feature>
<name>A0A9Q0BLY8_9MUSC</name>
<dbReference type="EMBL" id="JAMKOV010000013">
    <property type="protein sequence ID" value="KAI8037087.1"/>
    <property type="molecule type" value="Genomic_DNA"/>
</dbReference>
<proteinExistence type="predicted"/>